<keyword evidence="6" id="KW-1185">Reference proteome</keyword>
<dbReference type="NCBIfam" id="TIGR04183">
    <property type="entry name" value="Por_Secre_tail"/>
    <property type="match status" value="1"/>
</dbReference>
<keyword evidence="2" id="KW-0732">Signal</keyword>
<feature type="domain" description="Secretion system C-terminal sorting" evidence="4">
    <location>
        <begin position="424"/>
        <end position="492"/>
    </location>
</feature>
<reference evidence="5 6" key="1">
    <citation type="submission" date="2014-09" db="EMBL/GenBank/DDBJ databases">
        <title>Whole Genome Shotgun of Flavobacterium aquatile LMG 4008.</title>
        <authorList>
            <person name="Gale A.N."/>
            <person name="Pipes S.E."/>
            <person name="Newman J.D."/>
        </authorList>
    </citation>
    <scope>NUCLEOTIDE SEQUENCE [LARGE SCALE GENOMIC DNA]</scope>
    <source>
        <strain evidence="5 6">LMG 4008</strain>
    </source>
</reference>
<dbReference type="InterPro" id="IPR026444">
    <property type="entry name" value="Secre_tail"/>
</dbReference>
<protein>
    <recommendedName>
        <fullName evidence="4">Secretion system C-terminal sorting domain-containing protein</fullName>
    </recommendedName>
</protein>
<proteinExistence type="predicted"/>
<dbReference type="EMBL" id="JRHH01000006">
    <property type="protein sequence ID" value="KGD66839.1"/>
    <property type="molecule type" value="Genomic_DNA"/>
</dbReference>
<dbReference type="eggNOG" id="COG4886">
    <property type="taxonomic scope" value="Bacteria"/>
</dbReference>
<dbReference type="OrthoDB" id="8901262at2"/>
<evidence type="ECO:0000256" key="1">
    <source>
        <dbReference type="ARBA" id="ARBA00022614"/>
    </source>
</evidence>
<dbReference type="InterPro" id="IPR052574">
    <property type="entry name" value="CDIRP"/>
</dbReference>
<dbReference type="GO" id="GO:0035591">
    <property type="term" value="F:signaling adaptor activity"/>
    <property type="evidence" value="ECO:0007669"/>
    <property type="project" value="TreeGrafter"/>
</dbReference>
<keyword evidence="3" id="KW-0677">Repeat</keyword>
<dbReference type="SUPFAM" id="SSF52058">
    <property type="entry name" value="L domain-like"/>
    <property type="match status" value="1"/>
</dbReference>
<accession>A0A095SR48</accession>
<dbReference type="Gene3D" id="3.80.10.10">
    <property type="entry name" value="Ribonuclease Inhibitor"/>
    <property type="match status" value="1"/>
</dbReference>
<dbReference type="AlphaFoldDB" id="A0A095SR48"/>
<dbReference type="Pfam" id="PF18962">
    <property type="entry name" value="Por_Secre_tail"/>
    <property type="match status" value="1"/>
</dbReference>
<comment type="caution">
    <text evidence="5">The sequence shown here is derived from an EMBL/GenBank/DDBJ whole genome shotgun (WGS) entry which is preliminary data.</text>
</comment>
<dbReference type="Proteomes" id="UP000029554">
    <property type="component" value="Unassembled WGS sequence"/>
</dbReference>
<dbReference type="STRING" id="1453498.LG45_15520"/>
<dbReference type="PANTHER" id="PTHR47566">
    <property type="match status" value="1"/>
</dbReference>
<dbReference type="RefSeq" id="WP_035128696.1">
    <property type="nucleotide sequence ID" value="NZ_JRHH01000006.1"/>
</dbReference>
<evidence type="ECO:0000256" key="3">
    <source>
        <dbReference type="ARBA" id="ARBA00022737"/>
    </source>
</evidence>
<evidence type="ECO:0000256" key="2">
    <source>
        <dbReference type="ARBA" id="ARBA00022729"/>
    </source>
</evidence>
<name>A0A095SR48_9FLAO</name>
<evidence type="ECO:0000259" key="4">
    <source>
        <dbReference type="Pfam" id="PF18962"/>
    </source>
</evidence>
<sequence length="494" mass="54602">MSKINFTKKNREELVYLFVDYTIMKKLLLFFMFSICFVVNAQTISFSDSNFKNRLIASNSSNGFAKDTFGNGIVVDTNSDSEIQVSEALNVYELYLWSPVLNTTNDLISLDGIQNFANLKKLNCAGNSISTLNLQGLTNLQYINAAQNDIATININGLVALQELSIYNNLLTSINIDNLTNLTKISIHDNQLNSLVFNNNTSLQDLFCYNNLISSLDFSLTPSIKNISCDNNLLSTLNLGTISQITQLSCANNLLTSLNISNLPILNFLDFSSNQISSITFPNTNAIFHLDISNNPISSLNLNSLDAINHLNASNTLITNLDCSQSTVQQLYCINNPNLQTINVQNNVYTYSDTDLLFFGFMIGNNPQLQSICLDNGEQNNLSYGSYNYNTSGTVVVYTGPTCSTIVPVNTFSNADFASNNLVLFPNPTKNNLNIVNTDAIEIKSIAVYNAIGQLVKKLSSFQENIDVNDLKSGTYFISLELEKGNVTSKFIKI</sequence>
<gene>
    <name evidence="5" type="ORF">LG45_15520</name>
</gene>
<dbReference type="PANTHER" id="PTHR47566:SF1">
    <property type="entry name" value="PROTEIN NUD1"/>
    <property type="match status" value="1"/>
</dbReference>
<evidence type="ECO:0000313" key="5">
    <source>
        <dbReference type="EMBL" id="KGD66839.1"/>
    </source>
</evidence>
<evidence type="ECO:0000313" key="6">
    <source>
        <dbReference type="Proteomes" id="UP000029554"/>
    </source>
</evidence>
<organism evidence="5 6">
    <name type="scientific">Flavobacterium aquatile LMG 4008 = ATCC 11947</name>
    <dbReference type="NCBI Taxonomy" id="1453498"/>
    <lineage>
        <taxon>Bacteria</taxon>
        <taxon>Pseudomonadati</taxon>
        <taxon>Bacteroidota</taxon>
        <taxon>Flavobacteriia</taxon>
        <taxon>Flavobacteriales</taxon>
        <taxon>Flavobacteriaceae</taxon>
        <taxon>Flavobacterium</taxon>
    </lineage>
</organism>
<keyword evidence="1" id="KW-0433">Leucine-rich repeat</keyword>
<dbReference type="InterPro" id="IPR032675">
    <property type="entry name" value="LRR_dom_sf"/>
</dbReference>